<sequence length="187" mass="22019">MKLWLTGYRNYEMNIFQPTDQRIKILRELLKAQLQQKVFNGLKWVLLGGEPGIEQWGAEAAVALKKTEPDLKVALLLPYAEFGNRWKPEKQAALDQLKQQVDFTGEVSRQPYTAPQQLRNWQQFMLQHTDEALLVYDPQYPGKCQYAYQAVKKYQQRRTYNLTLLDMDWLEVSSQDYLEESAQKDLQ</sequence>
<gene>
    <name evidence="1" type="ORF">FC89_GL002039</name>
</gene>
<dbReference type="PATRIC" id="fig|1423750.3.peg.2080"/>
<dbReference type="RefSeq" id="WP_057870727.1">
    <property type="nucleotide sequence ID" value="NZ_AZGB01000003.1"/>
</dbReference>
<reference evidence="1 2" key="1">
    <citation type="journal article" date="2015" name="Genome Announc.">
        <title>Expanding the biotechnology potential of lactobacilli through comparative genomics of 213 strains and associated genera.</title>
        <authorList>
            <person name="Sun Z."/>
            <person name="Harris H.M."/>
            <person name="McCann A."/>
            <person name="Guo C."/>
            <person name="Argimon S."/>
            <person name="Zhang W."/>
            <person name="Yang X."/>
            <person name="Jeffery I.B."/>
            <person name="Cooney J.C."/>
            <person name="Kagawa T.F."/>
            <person name="Liu W."/>
            <person name="Song Y."/>
            <person name="Salvetti E."/>
            <person name="Wrobel A."/>
            <person name="Rasinkangas P."/>
            <person name="Parkhill J."/>
            <person name="Rea M.C."/>
            <person name="O'Sullivan O."/>
            <person name="Ritari J."/>
            <person name="Douillard F.P."/>
            <person name="Paul Ross R."/>
            <person name="Yang R."/>
            <person name="Briner A.E."/>
            <person name="Felis G.E."/>
            <person name="de Vos W.M."/>
            <person name="Barrangou R."/>
            <person name="Klaenhammer T.R."/>
            <person name="Caufield P.W."/>
            <person name="Cui Y."/>
            <person name="Zhang H."/>
            <person name="O'Toole P.W."/>
        </authorList>
    </citation>
    <scope>NUCLEOTIDE SEQUENCE [LARGE SCALE GENOMIC DNA]</scope>
    <source>
        <strain evidence="1 2">DSM 18630</strain>
    </source>
</reference>
<keyword evidence="2" id="KW-1185">Reference proteome</keyword>
<organism evidence="1 2">
    <name type="scientific">Liquorilactobacillus ghanensis DSM 18630</name>
    <dbReference type="NCBI Taxonomy" id="1423750"/>
    <lineage>
        <taxon>Bacteria</taxon>
        <taxon>Bacillati</taxon>
        <taxon>Bacillota</taxon>
        <taxon>Bacilli</taxon>
        <taxon>Lactobacillales</taxon>
        <taxon>Lactobacillaceae</taxon>
        <taxon>Liquorilactobacillus</taxon>
    </lineage>
</organism>
<protein>
    <submittedName>
        <fullName evidence="1">Uncharacterized protein</fullName>
    </submittedName>
</protein>
<evidence type="ECO:0000313" key="1">
    <source>
        <dbReference type="EMBL" id="KRM07930.1"/>
    </source>
</evidence>
<dbReference type="STRING" id="1423750.FC89_GL002039"/>
<dbReference type="Gene3D" id="3.40.50.450">
    <property type="match status" value="1"/>
</dbReference>
<dbReference type="AlphaFoldDB" id="A0A0R1VQ75"/>
<dbReference type="InterPro" id="IPR010697">
    <property type="entry name" value="YspA"/>
</dbReference>
<accession>A0A0R1VQ75</accession>
<dbReference type="Pfam" id="PF06908">
    <property type="entry name" value="YpsA"/>
    <property type="match status" value="1"/>
</dbReference>
<dbReference type="PIRSF" id="PIRSF021290">
    <property type="entry name" value="DUF1273"/>
    <property type="match status" value="1"/>
</dbReference>
<name>A0A0R1VQ75_9LACO</name>
<dbReference type="EMBL" id="AZGB01000003">
    <property type="protein sequence ID" value="KRM07930.1"/>
    <property type="molecule type" value="Genomic_DNA"/>
</dbReference>
<evidence type="ECO:0000313" key="2">
    <source>
        <dbReference type="Proteomes" id="UP000051451"/>
    </source>
</evidence>
<dbReference type="OrthoDB" id="2301957at2"/>
<dbReference type="PANTHER" id="PTHR38440:SF1">
    <property type="entry name" value="UPF0398 PROTEIN SPR0331"/>
    <property type="match status" value="1"/>
</dbReference>
<dbReference type="Proteomes" id="UP000051451">
    <property type="component" value="Unassembled WGS sequence"/>
</dbReference>
<dbReference type="PANTHER" id="PTHR38440">
    <property type="entry name" value="UPF0398 PROTEIN YPSA"/>
    <property type="match status" value="1"/>
</dbReference>
<comment type="caution">
    <text evidence="1">The sequence shown here is derived from an EMBL/GenBank/DDBJ whole genome shotgun (WGS) entry which is preliminary data.</text>
</comment>
<dbReference type="NCBIfam" id="NF010181">
    <property type="entry name" value="PRK13660.1"/>
    <property type="match status" value="1"/>
</dbReference>
<proteinExistence type="predicted"/>
<dbReference type="SUPFAM" id="SSF102405">
    <property type="entry name" value="MCP/YpsA-like"/>
    <property type="match status" value="1"/>
</dbReference>
<dbReference type="GeneID" id="98317984"/>